<evidence type="ECO:0000313" key="2">
    <source>
        <dbReference type="EMBL" id="MEI5617655.1"/>
    </source>
</evidence>
<dbReference type="PANTHER" id="PTHR45527:SF1">
    <property type="entry name" value="FATTY ACID SYNTHASE"/>
    <property type="match status" value="1"/>
</dbReference>
<feature type="non-terminal residue" evidence="2">
    <location>
        <position position="78"/>
    </location>
</feature>
<dbReference type="RefSeq" id="WP_336559463.1">
    <property type="nucleotide sequence ID" value="NZ_JBBAYM010000907.1"/>
</dbReference>
<comment type="caution">
    <text evidence="2">The sequence shown here is derived from an EMBL/GenBank/DDBJ whole genome shotgun (WGS) entry which is preliminary data.</text>
</comment>
<dbReference type="InterPro" id="IPR045851">
    <property type="entry name" value="AMP-bd_C_sf"/>
</dbReference>
<organism evidence="2 3">
    <name type="scientific">Streptomyces brasiliscabiei</name>
    <dbReference type="NCBI Taxonomy" id="2736302"/>
    <lineage>
        <taxon>Bacteria</taxon>
        <taxon>Bacillati</taxon>
        <taxon>Actinomycetota</taxon>
        <taxon>Actinomycetes</taxon>
        <taxon>Kitasatosporales</taxon>
        <taxon>Streptomycetaceae</taxon>
        <taxon>Streptomyces</taxon>
    </lineage>
</organism>
<feature type="non-terminal residue" evidence="2">
    <location>
        <position position="1"/>
    </location>
</feature>
<dbReference type="PANTHER" id="PTHR45527">
    <property type="entry name" value="NONRIBOSOMAL PEPTIDE SYNTHETASE"/>
    <property type="match status" value="1"/>
</dbReference>
<dbReference type="Proteomes" id="UP001365781">
    <property type="component" value="Unassembled WGS sequence"/>
</dbReference>
<dbReference type="InterPro" id="IPR025110">
    <property type="entry name" value="AMP-bd_C"/>
</dbReference>
<dbReference type="Pfam" id="PF13193">
    <property type="entry name" value="AMP-binding_C"/>
    <property type="match status" value="1"/>
</dbReference>
<name>A0ABU8GWU8_9ACTN</name>
<dbReference type="EMBL" id="JBBAYM010000907">
    <property type="protein sequence ID" value="MEI5617655.1"/>
    <property type="molecule type" value="Genomic_DNA"/>
</dbReference>
<evidence type="ECO:0000313" key="3">
    <source>
        <dbReference type="Proteomes" id="UP001365781"/>
    </source>
</evidence>
<dbReference type="Gene3D" id="3.30.300.30">
    <property type="match status" value="1"/>
</dbReference>
<sequence length="78" mass="8238">QVKIRGHRIELGEIQAALAAHPAVREAAVLAAEDGIGGRRLIAYVVADGIGPDDLRGHLGQHLPAYMMPAGFVFLDAL</sequence>
<accession>A0ABU8GWU8</accession>
<protein>
    <recommendedName>
        <fullName evidence="1">AMP-binding enzyme C-terminal domain-containing protein</fullName>
    </recommendedName>
</protein>
<reference evidence="2 3" key="1">
    <citation type="submission" date="2024-03" db="EMBL/GenBank/DDBJ databases">
        <title>First Report of Pectobacterium brasiliscabiei causing potato scab in china.</title>
        <authorList>
            <person name="Handique U."/>
        </authorList>
    </citation>
    <scope>NUCLEOTIDE SEQUENCE [LARGE SCALE GENOMIC DNA]</scope>
    <source>
        <strain evidence="2 3">ZRIMU1503</strain>
    </source>
</reference>
<keyword evidence="3" id="KW-1185">Reference proteome</keyword>
<proteinExistence type="predicted"/>
<dbReference type="SUPFAM" id="SSF56801">
    <property type="entry name" value="Acetyl-CoA synthetase-like"/>
    <property type="match status" value="1"/>
</dbReference>
<gene>
    <name evidence="2" type="ORF">WB403_52080</name>
</gene>
<evidence type="ECO:0000259" key="1">
    <source>
        <dbReference type="Pfam" id="PF13193"/>
    </source>
</evidence>
<feature type="domain" description="AMP-binding enzyme C-terminal" evidence="1">
    <location>
        <begin position="13"/>
        <end position="78"/>
    </location>
</feature>